<feature type="domain" description="Vacuolar protein sorting-associated protein 54 N-terminal" evidence="5">
    <location>
        <begin position="125"/>
        <end position="415"/>
    </location>
</feature>
<evidence type="ECO:0000259" key="5">
    <source>
        <dbReference type="Pfam" id="PF10475"/>
    </source>
</evidence>
<evidence type="ECO:0000256" key="1">
    <source>
        <dbReference type="ARBA" id="ARBA00022448"/>
    </source>
</evidence>
<accession>A0ABR4PZL7</accession>
<evidence type="ECO:0000256" key="2">
    <source>
        <dbReference type="ARBA" id="ARBA00022927"/>
    </source>
</evidence>
<proteinExistence type="predicted"/>
<dbReference type="PANTHER" id="PTHR13258:SF0">
    <property type="entry name" value="SYNDETIN"/>
    <property type="match status" value="1"/>
</dbReference>
<sequence>MCGNSTQLQLYLPAILPSPSSTSFYFQGHNPLTLSSLQACFQTKVPFQQSQVLLLRREFIQLPSILTLEVENRIVTLSNTLSKQNSVPKPDDVEIHIDNDFAPPNSSLCTSAVRSYDSALLREIISEIDSNYFSLAVDCVEYEIQHNLDNKYRDHRAIMGRIEALEKQNDAVCRQLSSLVLEKQPQYQKELKNVILLQGVNGAAYEQCIEARRSLEILLKSVVEPRAIVIRNYKRRLRLKRVLEMLKRIRSIQNSVCTLNKLIEGRKFCEAISLHRRSCQITEDFKSYTCVDLLQQSLRTVNHKIDDALDDVLAESCENFDPNRYAALQKAFELLGSTMTTMAQLQLHYTTKIHERAAAVLTGFCGTASTEDAKHITEYEKLCASLPATTLVTALSSLSKFLWTILVCYHRTTLWHESASQRGHDGNHDIEQENEGEEAIHTPELVCQWHGYVASKLGLNRGRVWMDFVSRVKPLLSSIAINSKQLTFEEIVATLNIVNRLVRVGEEFAGHMSFDLLEVLKNSTRGFFGEFHRKHMERLRLFLDYESWEHVPVRPGFSLLDLHEFHPLTDLLATNADAPTAFESSVSGPPSQSHENFFEEPFDCHFFDLDLDGPKIDQKGSLEASVESLVDGAVVEESLDQSTASKHEAISPSPILASTTIEVLRLLGRYLQMMRLLRPIASEVMHCIGQIFDYYLFVVYSLFGKPFSPKEGTTQLPERLRKTLTRISTLLIAPADHSHVGNGSRFVVPNCILSASNQQAGDVVRMASMEDIIRHLRRHIVGVESLVYLSTVLEKDLLLHLRDCLPESKRGLLDAFRDQSLVTTLDVREATALHLASCIFPPLLLLGGYPSGNSSADKDTSHLLRNMVATNPGWTSKAVATEPSAYLQSVNTAISRLSSAFKALPPPPIPPPAVRALWMGAMAWISAELLEGLAGVCDCTEEGRSQMLLDVQSAALLCETESGIRPFVKLNLLVDYIQAFFVPTREWSNWLESTGVHHYTQRQSLGLAHCLARGDKHARQRLVAAVTTAYARHQQSPLSHSGGVGGSRMEA</sequence>
<keyword evidence="1" id="KW-0813">Transport</keyword>
<dbReference type="PANTHER" id="PTHR13258">
    <property type="entry name" value="SYNDETIN"/>
    <property type="match status" value="1"/>
</dbReference>
<dbReference type="EMBL" id="JAKROA010000023">
    <property type="protein sequence ID" value="KAL5102837.1"/>
    <property type="molecule type" value="Genomic_DNA"/>
</dbReference>
<dbReference type="InterPro" id="IPR019514">
    <property type="entry name" value="Syndetin_C"/>
</dbReference>
<reference evidence="6 7" key="1">
    <citation type="journal article" date="2022" name="Front. Cell. Infect. Microbiol.">
        <title>The Genomes of Two Strains of Taenia crassiceps the Animal Model for the Study of Human Cysticercosis.</title>
        <authorList>
            <person name="Bobes R.J."/>
            <person name="Estrada K."/>
            <person name="Rios-Valencia D.G."/>
            <person name="Calderon-Gallegos A."/>
            <person name="de la Torre P."/>
            <person name="Carrero J.C."/>
            <person name="Sanchez-Flores A."/>
            <person name="Laclette J.P."/>
        </authorList>
    </citation>
    <scope>NUCLEOTIDE SEQUENCE [LARGE SCALE GENOMIC DNA]</scope>
    <source>
        <strain evidence="6">WFUcys</strain>
    </source>
</reference>
<dbReference type="Pfam" id="PF10474">
    <property type="entry name" value="Syndetin_C"/>
    <property type="match status" value="1"/>
</dbReference>
<keyword evidence="3" id="KW-0175">Coiled coil</keyword>
<protein>
    <submittedName>
        <fullName evidence="6">Syndetin</fullName>
    </submittedName>
</protein>
<keyword evidence="7" id="KW-1185">Reference proteome</keyword>
<evidence type="ECO:0000313" key="7">
    <source>
        <dbReference type="Proteomes" id="UP001651158"/>
    </source>
</evidence>
<comment type="caution">
    <text evidence="6">The sequence shown here is derived from an EMBL/GenBank/DDBJ whole genome shotgun (WGS) entry which is preliminary data.</text>
</comment>
<keyword evidence="2" id="KW-0653">Protein transport</keyword>
<dbReference type="InterPro" id="IPR019515">
    <property type="entry name" value="VPS54_N"/>
</dbReference>
<evidence type="ECO:0000256" key="3">
    <source>
        <dbReference type="ARBA" id="ARBA00023054"/>
    </source>
</evidence>
<dbReference type="Pfam" id="PF10475">
    <property type="entry name" value="Vps54_N"/>
    <property type="match status" value="1"/>
</dbReference>
<dbReference type="InterPro" id="IPR040047">
    <property type="entry name" value="VPS50"/>
</dbReference>
<name>A0ABR4PZL7_9CEST</name>
<gene>
    <name evidence="6" type="ORF">TcWFU_004155</name>
</gene>
<evidence type="ECO:0000259" key="4">
    <source>
        <dbReference type="Pfam" id="PF10474"/>
    </source>
</evidence>
<evidence type="ECO:0000313" key="6">
    <source>
        <dbReference type="EMBL" id="KAL5102837.1"/>
    </source>
</evidence>
<organism evidence="6 7">
    <name type="scientific">Taenia crassiceps</name>
    <dbReference type="NCBI Taxonomy" id="6207"/>
    <lineage>
        <taxon>Eukaryota</taxon>
        <taxon>Metazoa</taxon>
        <taxon>Spiralia</taxon>
        <taxon>Lophotrochozoa</taxon>
        <taxon>Platyhelminthes</taxon>
        <taxon>Cestoda</taxon>
        <taxon>Eucestoda</taxon>
        <taxon>Cyclophyllidea</taxon>
        <taxon>Taeniidae</taxon>
        <taxon>Taenia</taxon>
    </lineage>
</organism>
<dbReference type="Proteomes" id="UP001651158">
    <property type="component" value="Unassembled WGS sequence"/>
</dbReference>
<feature type="domain" description="Syndetin C-terminal" evidence="4">
    <location>
        <begin position="776"/>
        <end position="1026"/>
    </location>
</feature>